<name>A0A7J8L7B0_9ROSI</name>
<dbReference type="EMBL" id="JABEZX010000001">
    <property type="protein sequence ID" value="MBA0548297.1"/>
    <property type="molecule type" value="Genomic_DNA"/>
</dbReference>
<dbReference type="Proteomes" id="UP000593572">
    <property type="component" value="Unassembled WGS sequence"/>
</dbReference>
<protein>
    <submittedName>
        <fullName evidence="1">Uncharacterized protein</fullName>
    </submittedName>
</protein>
<organism evidence="1 2">
    <name type="scientific">Gossypium lobatum</name>
    <dbReference type="NCBI Taxonomy" id="34289"/>
    <lineage>
        <taxon>Eukaryota</taxon>
        <taxon>Viridiplantae</taxon>
        <taxon>Streptophyta</taxon>
        <taxon>Embryophyta</taxon>
        <taxon>Tracheophyta</taxon>
        <taxon>Spermatophyta</taxon>
        <taxon>Magnoliopsida</taxon>
        <taxon>eudicotyledons</taxon>
        <taxon>Gunneridae</taxon>
        <taxon>Pentapetalae</taxon>
        <taxon>rosids</taxon>
        <taxon>malvids</taxon>
        <taxon>Malvales</taxon>
        <taxon>Malvaceae</taxon>
        <taxon>Malvoideae</taxon>
        <taxon>Gossypium</taxon>
    </lineage>
</organism>
<dbReference type="AlphaFoldDB" id="A0A7J8L7B0"/>
<evidence type="ECO:0000313" key="2">
    <source>
        <dbReference type="Proteomes" id="UP000593572"/>
    </source>
</evidence>
<gene>
    <name evidence="1" type="ORF">Golob_019405</name>
</gene>
<proteinExistence type="predicted"/>
<evidence type="ECO:0000313" key="1">
    <source>
        <dbReference type="EMBL" id="MBA0548297.1"/>
    </source>
</evidence>
<sequence length="54" mass="6018">MFRGLRPTRPNLLSSQGVLASSRLVIQLPRSSQLQPKSKDHTCLFLVRSLPLSS</sequence>
<reference evidence="1 2" key="1">
    <citation type="journal article" date="2019" name="Genome Biol. Evol.">
        <title>Insights into the evolution of the New World diploid cottons (Gossypium, subgenus Houzingenia) based on genome sequencing.</title>
        <authorList>
            <person name="Grover C.E."/>
            <person name="Arick M.A. 2nd"/>
            <person name="Thrash A."/>
            <person name="Conover J.L."/>
            <person name="Sanders W.S."/>
            <person name="Peterson D.G."/>
            <person name="Frelichowski J.E."/>
            <person name="Scheffler J.A."/>
            <person name="Scheffler B.E."/>
            <person name="Wendel J.F."/>
        </authorList>
    </citation>
    <scope>NUCLEOTIDE SEQUENCE [LARGE SCALE GENOMIC DNA]</scope>
    <source>
        <strain evidence="1">157</strain>
        <tissue evidence="1">Leaf</tissue>
    </source>
</reference>
<comment type="caution">
    <text evidence="1">The sequence shown here is derived from an EMBL/GenBank/DDBJ whole genome shotgun (WGS) entry which is preliminary data.</text>
</comment>
<keyword evidence="2" id="KW-1185">Reference proteome</keyword>
<accession>A0A7J8L7B0</accession>